<keyword evidence="2" id="KW-1185">Reference proteome</keyword>
<organism evidence="1 2">
    <name type="scientific">Trametes cubensis</name>
    <dbReference type="NCBI Taxonomy" id="1111947"/>
    <lineage>
        <taxon>Eukaryota</taxon>
        <taxon>Fungi</taxon>
        <taxon>Dikarya</taxon>
        <taxon>Basidiomycota</taxon>
        <taxon>Agaricomycotina</taxon>
        <taxon>Agaricomycetes</taxon>
        <taxon>Polyporales</taxon>
        <taxon>Polyporaceae</taxon>
        <taxon>Trametes</taxon>
    </lineage>
</organism>
<gene>
    <name evidence="1" type="ORF">ONZ51_g10123</name>
</gene>
<dbReference type="EMBL" id="JAPEVG010000380">
    <property type="protein sequence ID" value="KAJ8463646.1"/>
    <property type="molecule type" value="Genomic_DNA"/>
</dbReference>
<evidence type="ECO:0000313" key="2">
    <source>
        <dbReference type="Proteomes" id="UP001215151"/>
    </source>
</evidence>
<name>A0AAD7X7N2_9APHY</name>
<reference evidence="1" key="1">
    <citation type="submission" date="2022-11" db="EMBL/GenBank/DDBJ databases">
        <title>Genome Sequence of Cubamyces cubensis.</title>
        <authorList>
            <person name="Buettner E."/>
        </authorList>
    </citation>
    <scope>NUCLEOTIDE SEQUENCE</scope>
    <source>
        <strain evidence="1">MPL-01</strain>
    </source>
</reference>
<evidence type="ECO:0000313" key="1">
    <source>
        <dbReference type="EMBL" id="KAJ8463646.1"/>
    </source>
</evidence>
<comment type="caution">
    <text evidence="1">The sequence shown here is derived from an EMBL/GenBank/DDBJ whole genome shotgun (WGS) entry which is preliminary data.</text>
</comment>
<proteinExistence type="predicted"/>
<accession>A0AAD7X7N2</accession>
<dbReference type="Proteomes" id="UP001215151">
    <property type="component" value="Unassembled WGS sequence"/>
</dbReference>
<dbReference type="AlphaFoldDB" id="A0AAD7X7N2"/>
<sequence length="150" mass="16858">MPPRHQPKNLILLLKTHKLTVFLTLPGTSTVAEAKAEALTAFTSSVLENPEPHPEVMDEDDEEWRVPKVSSVDDFELARAAKAQGRPTGRYEKLDPTAQLKNVVSNWDPIFVQFRDENGELLPVKVSIPPILPEEYEDTSTQKGKRKADE</sequence>
<protein>
    <submittedName>
        <fullName evidence="1">Uncharacterized protein</fullName>
    </submittedName>
</protein>